<gene>
    <name evidence="1" type="ORF">PCOR1329_LOCUS17413</name>
</gene>
<accession>A0ABN9R409</accession>
<organism evidence="1 2">
    <name type="scientific">Prorocentrum cordatum</name>
    <dbReference type="NCBI Taxonomy" id="2364126"/>
    <lineage>
        <taxon>Eukaryota</taxon>
        <taxon>Sar</taxon>
        <taxon>Alveolata</taxon>
        <taxon>Dinophyceae</taxon>
        <taxon>Prorocentrales</taxon>
        <taxon>Prorocentraceae</taxon>
        <taxon>Prorocentrum</taxon>
    </lineage>
</organism>
<sequence>AGDKVQFFSALADRWVGGTLREVVPPTLGRGGGGAPPPELCAAKVSSQLGEELIAAGQTAARIKRAARISLVAPGGGLGSNGRVFAELDEDARFQVEVVGKKSTQYDRYPEGWGPSASPPPNLATFAADVLKIRVHERTDCFIFGSRGGQCVLPALWQAVGDRVPPCVVLNGGCAQQGLPPPRVRWPDQAVTVMLLGGQDYFKGNHSGEEYVRSTCAMVPPTNATTAFLYLPEMKHMPQGGILQAALAPLVLAALEWGLEPQRVPLDLLNGAV</sequence>
<protein>
    <submittedName>
        <fullName evidence="1">Uncharacterized protein</fullName>
    </submittedName>
</protein>
<name>A0ABN9R409_9DINO</name>
<comment type="caution">
    <text evidence="1">The sequence shown here is derived from an EMBL/GenBank/DDBJ whole genome shotgun (WGS) entry which is preliminary data.</text>
</comment>
<feature type="non-terminal residue" evidence="1">
    <location>
        <position position="1"/>
    </location>
</feature>
<evidence type="ECO:0000313" key="1">
    <source>
        <dbReference type="EMBL" id="CAK0813515.1"/>
    </source>
</evidence>
<dbReference type="Proteomes" id="UP001189429">
    <property type="component" value="Unassembled WGS sequence"/>
</dbReference>
<evidence type="ECO:0000313" key="2">
    <source>
        <dbReference type="Proteomes" id="UP001189429"/>
    </source>
</evidence>
<reference evidence="1" key="1">
    <citation type="submission" date="2023-10" db="EMBL/GenBank/DDBJ databases">
        <authorList>
            <person name="Chen Y."/>
            <person name="Shah S."/>
            <person name="Dougan E. K."/>
            <person name="Thang M."/>
            <person name="Chan C."/>
        </authorList>
    </citation>
    <scope>NUCLEOTIDE SEQUENCE [LARGE SCALE GENOMIC DNA]</scope>
</reference>
<feature type="non-terminal residue" evidence="1">
    <location>
        <position position="273"/>
    </location>
</feature>
<dbReference type="EMBL" id="CAUYUJ010005402">
    <property type="protein sequence ID" value="CAK0813515.1"/>
    <property type="molecule type" value="Genomic_DNA"/>
</dbReference>
<proteinExistence type="predicted"/>
<keyword evidence="2" id="KW-1185">Reference proteome</keyword>